<dbReference type="InterPro" id="IPR043968">
    <property type="entry name" value="SGNH"/>
</dbReference>
<dbReference type="InterPro" id="IPR002656">
    <property type="entry name" value="Acyl_transf_3_dom"/>
</dbReference>
<feature type="transmembrane region" description="Helical" evidence="2">
    <location>
        <begin position="45"/>
        <end position="65"/>
    </location>
</feature>
<keyword evidence="6" id="KW-1185">Reference proteome</keyword>
<organism evidence="5 6">
    <name type="scientific">Luteipulveratus flavus</name>
    <dbReference type="NCBI Taxonomy" id="3031728"/>
    <lineage>
        <taxon>Bacteria</taxon>
        <taxon>Bacillati</taxon>
        <taxon>Actinomycetota</taxon>
        <taxon>Actinomycetes</taxon>
        <taxon>Micrococcales</taxon>
        <taxon>Dermacoccaceae</taxon>
        <taxon>Luteipulveratus</taxon>
    </lineage>
</organism>
<feature type="compositionally biased region" description="Pro residues" evidence="1">
    <location>
        <begin position="456"/>
        <end position="466"/>
    </location>
</feature>
<proteinExistence type="predicted"/>
<feature type="transmembrane region" description="Helical" evidence="2">
    <location>
        <begin position="220"/>
        <end position="237"/>
    </location>
</feature>
<feature type="domain" description="SGNH" evidence="4">
    <location>
        <begin position="512"/>
        <end position="738"/>
    </location>
</feature>
<keyword evidence="2" id="KW-1133">Transmembrane helix</keyword>
<dbReference type="Proteomes" id="UP001528912">
    <property type="component" value="Unassembled WGS sequence"/>
</dbReference>
<sequence length="751" mass="79459">MCPAPPLAGEGQGSGGFRADIEGLRAVAVLLVMLCHAGVPGLSGGFIGVDVFFVISGFLITGLLVREVDDTRRISLRRFWARRAKRLLPASATVLLATAVLTVLLVPSPRWSTIGGDIVAAALYVVNWRFAHQSVAYLQADTAASSPVQHYWSLAVEEQFYLLWPLLILLCAEVARQLSLRLRTTLVAGILLVIVPSLLWSIHDTATSPEPAYFATPTRLWELGIGALIALFVPFWLRSTRGAATMLAWGGLATLLLSALTITQDVAWPSSNALMPALATAAVIVGGFRAREAGPLRVLGTRVLQRIGALSYSLYLWHWPLVAIASARWGEPSWPVRLALVAASAGPAWLTYVLLEDPVRRSALLSRAPRVALMVGAACTAVGVGVGLGLGGFAQTQVRAAPAGEARGAAAAIAAPATPDLTHPGSIPTASGGAGASGGRPGAAASPTTPPTRTQPSPPHPPPPRRSSPWRFGPAVNPVLAGPPRTGLLDLTPTSITPDPVKAVDDRPKETCLVDQDSTRVRRCELGDRSGRLTLAVVGDSKVDQWIDLFDQIARRHQIRLDAYTKAGCAFSAAPIQRGSAAYGSCTTWTAKVMGELTGLHRPSAVLVSGQEVRAYDGAGRPGAAQMVDGYVTQWKRLQSKGIRVVALADVPTPPAHVVDCVSRYRSAPDYRCAFPRNAGMGTPALTAAARRTRVPLFSVNDWVCPQASCPPVIGNVLVYRSGNHITATYAATLVEVMRTRLITALAATSP</sequence>
<feature type="transmembrane region" description="Helical" evidence="2">
    <location>
        <begin position="182"/>
        <end position="200"/>
    </location>
</feature>
<dbReference type="PANTHER" id="PTHR23028">
    <property type="entry name" value="ACETYLTRANSFERASE"/>
    <property type="match status" value="1"/>
</dbReference>
<feature type="transmembrane region" description="Helical" evidence="2">
    <location>
        <begin position="244"/>
        <end position="262"/>
    </location>
</feature>
<evidence type="ECO:0000256" key="1">
    <source>
        <dbReference type="SAM" id="MobiDB-lite"/>
    </source>
</evidence>
<name>A0ABT6CAL2_9MICO</name>
<keyword evidence="2" id="KW-0812">Transmembrane</keyword>
<keyword evidence="2" id="KW-0472">Membrane</keyword>
<feature type="transmembrane region" description="Helical" evidence="2">
    <location>
        <begin position="309"/>
        <end position="330"/>
    </location>
</feature>
<gene>
    <name evidence="5" type="ORF">P4R38_16865</name>
</gene>
<dbReference type="RefSeq" id="WP_277193183.1">
    <property type="nucleotide sequence ID" value="NZ_JAROAV010000044.1"/>
</dbReference>
<feature type="region of interest" description="Disordered" evidence="1">
    <location>
        <begin position="419"/>
        <end position="494"/>
    </location>
</feature>
<protein>
    <submittedName>
        <fullName evidence="5">Acyltransferase family protein</fullName>
    </submittedName>
</protein>
<feature type="compositionally biased region" description="Low complexity" evidence="1">
    <location>
        <begin position="442"/>
        <end position="455"/>
    </location>
</feature>
<feature type="compositionally biased region" description="Gly residues" evidence="1">
    <location>
        <begin position="432"/>
        <end position="441"/>
    </location>
</feature>
<dbReference type="PANTHER" id="PTHR23028:SF53">
    <property type="entry name" value="ACYL_TRANSF_3 DOMAIN-CONTAINING PROTEIN"/>
    <property type="match status" value="1"/>
</dbReference>
<evidence type="ECO:0000259" key="4">
    <source>
        <dbReference type="Pfam" id="PF19040"/>
    </source>
</evidence>
<evidence type="ECO:0000259" key="3">
    <source>
        <dbReference type="Pfam" id="PF01757"/>
    </source>
</evidence>
<accession>A0ABT6CAL2</accession>
<feature type="domain" description="Acyltransferase 3" evidence="3">
    <location>
        <begin position="19"/>
        <end position="352"/>
    </location>
</feature>
<dbReference type="InterPro" id="IPR050879">
    <property type="entry name" value="Acyltransferase_3"/>
</dbReference>
<keyword evidence="5" id="KW-0012">Acyltransferase</keyword>
<feature type="transmembrane region" description="Helical" evidence="2">
    <location>
        <begin position="86"/>
        <end position="106"/>
    </location>
</feature>
<feature type="transmembrane region" description="Helical" evidence="2">
    <location>
        <begin position="371"/>
        <end position="394"/>
    </location>
</feature>
<keyword evidence="5" id="KW-0808">Transferase</keyword>
<dbReference type="EMBL" id="JAROAV010000044">
    <property type="protein sequence ID" value="MDF8265921.1"/>
    <property type="molecule type" value="Genomic_DNA"/>
</dbReference>
<dbReference type="Pfam" id="PF19040">
    <property type="entry name" value="SGNH"/>
    <property type="match status" value="1"/>
</dbReference>
<reference evidence="5 6" key="1">
    <citation type="submission" date="2023-03" db="EMBL/GenBank/DDBJ databases">
        <title>YIM 133296 draft genome.</title>
        <authorList>
            <person name="Xiong L."/>
        </authorList>
    </citation>
    <scope>NUCLEOTIDE SEQUENCE [LARGE SCALE GENOMIC DNA]</scope>
    <source>
        <strain evidence="5 6">YIM 133296</strain>
    </source>
</reference>
<evidence type="ECO:0000313" key="5">
    <source>
        <dbReference type="EMBL" id="MDF8265921.1"/>
    </source>
</evidence>
<feature type="transmembrane region" description="Helical" evidence="2">
    <location>
        <begin position="268"/>
        <end position="288"/>
    </location>
</feature>
<feature type="transmembrane region" description="Helical" evidence="2">
    <location>
        <begin position="336"/>
        <end position="355"/>
    </location>
</feature>
<comment type="caution">
    <text evidence="5">The sequence shown here is derived from an EMBL/GenBank/DDBJ whole genome shotgun (WGS) entry which is preliminary data.</text>
</comment>
<dbReference type="GO" id="GO:0016746">
    <property type="term" value="F:acyltransferase activity"/>
    <property type="evidence" value="ECO:0007669"/>
    <property type="project" value="UniProtKB-KW"/>
</dbReference>
<evidence type="ECO:0000313" key="6">
    <source>
        <dbReference type="Proteomes" id="UP001528912"/>
    </source>
</evidence>
<evidence type="ECO:0000256" key="2">
    <source>
        <dbReference type="SAM" id="Phobius"/>
    </source>
</evidence>
<dbReference type="Pfam" id="PF01757">
    <property type="entry name" value="Acyl_transf_3"/>
    <property type="match status" value="1"/>
</dbReference>